<gene>
    <name evidence="3" type="ORF">CVT25_002989</name>
</gene>
<feature type="compositionally biased region" description="Low complexity" evidence="2">
    <location>
        <begin position="280"/>
        <end position="289"/>
    </location>
</feature>
<feature type="compositionally biased region" description="Polar residues" evidence="2">
    <location>
        <begin position="191"/>
        <end position="204"/>
    </location>
</feature>
<proteinExistence type="predicted"/>
<reference evidence="3 4" key="1">
    <citation type="journal article" date="2018" name="Evol. Lett.">
        <title>Horizontal gene cluster transfer increased hallucinogenic mushroom diversity.</title>
        <authorList>
            <person name="Reynolds H.T."/>
            <person name="Vijayakumar V."/>
            <person name="Gluck-Thaler E."/>
            <person name="Korotkin H.B."/>
            <person name="Matheny P.B."/>
            <person name="Slot J.C."/>
        </authorList>
    </citation>
    <scope>NUCLEOTIDE SEQUENCE [LARGE SCALE GENOMIC DNA]</scope>
    <source>
        <strain evidence="3 4">2631</strain>
    </source>
</reference>
<evidence type="ECO:0000313" key="4">
    <source>
        <dbReference type="Proteomes" id="UP000283269"/>
    </source>
</evidence>
<feature type="region of interest" description="Disordered" evidence="2">
    <location>
        <begin position="425"/>
        <end position="478"/>
    </location>
</feature>
<keyword evidence="1" id="KW-0175">Coiled coil</keyword>
<evidence type="ECO:0000256" key="2">
    <source>
        <dbReference type="SAM" id="MobiDB-lite"/>
    </source>
</evidence>
<feature type="region of interest" description="Disordered" evidence="2">
    <location>
        <begin position="171"/>
        <end position="289"/>
    </location>
</feature>
<protein>
    <submittedName>
        <fullName evidence="3">Uncharacterized protein</fullName>
    </submittedName>
</protein>
<feature type="coiled-coil region" evidence="1">
    <location>
        <begin position="128"/>
        <end position="162"/>
    </location>
</feature>
<name>A0A409WMW0_PSICY</name>
<dbReference type="InParanoid" id="A0A409WMW0"/>
<feature type="region of interest" description="Disordered" evidence="2">
    <location>
        <begin position="308"/>
        <end position="389"/>
    </location>
</feature>
<accession>A0A409WMW0</accession>
<feature type="compositionally biased region" description="Low complexity" evidence="2">
    <location>
        <begin position="225"/>
        <end position="235"/>
    </location>
</feature>
<dbReference type="Proteomes" id="UP000283269">
    <property type="component" value="Unassembled WGS sequence"/>
</dbReference>
<feature type="region of interest" description="Disordered" evidence="2">
    <location>
        <begin position="48"/>
        <end position="110"/>
    </location>
</feature>
<evidence type="ECO:0000256" key="1">
    <source>
        <dbReference type="SAM" id="Coils"/>
    </source>
</evidence>
<dbReference type="STRING" id="93625.A0A409WMW0"/>
<dbReference type="AlphaFoldDB" id="A0A409WMW0"/>
<comment type="caution">
    <text evidence="3">The sequence shown here is derived from an EMBL/GenBank/DDBJ whole genome shotgun (WGS) entry which is preliminary data.</text>
</comment>
<organism evidence="3 4">
    <name type="scientific">Psilocybe cyanescens</name>
    <dbReference type="NCBI Taxonomy" id="93625"/>
    <lineage>
        <taxon>Eukaryota</taxon>
        <taxon>Fungi</taxon>
        <taxon>Dikarya</taxon>
        <taxon>Basidiomycota</taxon>
        <taxon>Agaricomycotina</taxon>
        <taxon>Agaricomycetes</taxon>
        <taxon>Agaricomycetidae</taxon>
        <taxon>Agaricales</taxon>
        <taxon>Agaricineae</taxon>
        <taxon>Strophariaceae</taxon>
        <taxon>Psilocybe</taxon>
    </lineage>
</organism>
<feature type="compositionally biased region" description="Basic and acidic residues" evidence="2">
    <location>
        <begin position="48"/>
        <end position="94"/>
    </location>
</feature>
<evidence type="ECO:0000313" key="3">
    <source>
        <dbReference type="EMBL" id="PPQ79835.1"/>
    </source>
</evidence>
<feature type="compositionally biased region" description="Pro residues" evidence="2">
    <location>
        <begin position="245"/>
        <end position="257"/>
    </location>
</feature>
<dbReference type="CDD" id="cd22249">
    <property type="entry name" value="UDM1_RNF168_RNF169-like"/>
    <property type="match status" value="1"/>
</dbReference>
<keyword evidence="4" id="KW-1185">Reference proteome</keyword>
<dbReference type="EMBL" id="NHYD01003360">
    <property type="protein sequence ID" value="PPQ79835.1"/>
    <property type="molecule type" value="Genomic_DNA"/>
</dbReference>
<feature type="compositionally biased region" description="Polar residues" evidence="2">
    <location>
        <begin position="258"/>
        <end position="273"/>
    </location>
</feature>
<sequence>MIAKFHSAPGHSMETTLKFNLPPMQGGKLIRVDKEKEGVRDAAVEKELKAEERREKRQRKKEEQERAKELARQQDMEVDSVKQVENDRDKDSQVREQGSLRVHTERAGSYKDKFQRMREKYDKVTAAHETGQRDLELLNAKIKKLQAENELLLDAMLSAETDLYERYFDRSASSSPVLDPTLPTPPLQTSQNHSQAPTPRSTQYREPPLPQSGGSASIAGPMAPPSSGVSSTSTGGPPGSAGLRPMPPPLPPMPPTPASSNGTVVSNGTNALNSMPPPSSTASSNGTAASSFRMGVTRWTTQASPFVLGAHSSGRRSSVDAGSLPLTPEEVTTNGDGPRADARTPAPMAVDAPQEGDEPVRTPRINGNSSPAVTPHSEAVNGNGVDSRLQIDASREITPLRENHKVEDEDDVRLNHFDAFMDLEGDDYVGPAPPGPEAGAGVHSPIVHSPIDYGEGFSDEDDDKPFLGPDGELRYKIT</sequence>
<dbReference type="OrthoDB" id="2442602at2759"/>
<feature type="region of interest" description="Disordered" evidence="2">
    <location>
        <begin position="1"/>
        <end position="25"/>
    </location>
</feature>